<feature type="region of interest" description="Disordered" evidence="1">
    <location>
        <begin position="1"/>
        <end position="23"/>
    </location>
</feature>
<proteinExistence type="predicted"/>
<dbReference type="KEGG" id="ehx:EMIHUDRAFT_239366"/>
<dbReference type="EnsemblProtists" id="EOD23641">
    <property type="protein sequence ID" value="EOD23641"/>
    <property type="gene ID" value="EMIHUDRAFT_239366"/>
</dbReference>
<evidence type="ECO:0000313" key="2">
    <source>
        <dbReference type="EnsemblProtists" id="EOD23641"/>
    </source>
</evidence>
<reference evidence="3" key="1">
    <citation type="journal article" date="2013" name="Nature">
        <title>Pan genome of the phytoplankton Emiliania underpins its global distribution.</title>
        <authorList>
            <person name="Read B.A."/>
            <person name="Kegel J."/>
            <person name="Klute M.J."/>
            <person name="Kuo A."/>
            <person name="Lefebvre S.C."/>
            <person name="Maumus F."/>
            <person name="Mayer C."/>
            <person name="Miller J."/>
            <person name="Monier A."/>
            <person name="Salamov A."/>
            <person name="Young J."/>
            <person name="Aguilar M."/>
            <person name="Claverie J.M."/>
            <person name="Frickenhaus S."/>
            <person name="Gonzalez K."/>
            <person name="Herman E.K."/>
            <person name="Lin Y.C."/>
            <person name="Napier J."/>
            <person name="Ogata H."/>
            <person name="Sarno A.F."/>
            <person name="Shmutz J."/>
            <person name="Schroeder D."/>
            <person name="de Vargas C."/>
            <person name="Verret F."/>
            <person name="von Dassow P."/>
            <person name="Valentin K."/>
            <person name="Van de Peer Y."/>
            <person name="Wheeler G."/>
            <person name="Dacks J.B."/>
            <person name="Delwiche C.F."/>
            <person name="Dyhrman S.T."/>
            <person name="Glockner G."/>
            <person name="John U."/>
            <person name="Richards T."/>
            <person name="Worden A.Z."/>
            <person name="Zhang X."/>
            <person name="Grigoriev I.V."/>
            <person name="Allen A.E."/>
            <person name="Bidle K."/>
            <person name="Borodovsky M."/>
            <person name="Bowler C."/>
            <person name="Brownlee C."/>
            <person name="Cock J.M."/>
            <person name="Elias M."/>
            <person name="Gladyshev V.N."/>
            <person name="Groth M."/>
            <person name="Guda C."/>
            <person name="Hadaegh A."/>
            <person name="Iglesias-Rodriguez M.D."/>
            <person name="Jenkins J."/>
            <person name="Jones B.M."/>
            <person name="Lawson T."/>
            <person name="Leese F."/>
            <person name="Lindquist E."/>
            <person name="Lobanov A."/>
            <person name="Lomsadze A."/>
            <person name="Malik S.B."/>
            <person name="Marsh M.E."/>
            <person name="Mackinder L."/>
            <person name="Mock T."/>
            <person name="Mueller-Roeber B."/>
            <person name="Pagarete A."/>
            <person name="Parker M."/>
            <person name="Probert I."/>
            <person name="Quesneville H."/>
            <person name="Raines C."/>
            <person name="Rensing S.A."/>
            <person name="Riano-Pachon D.M."/>
            <person name="Richier S."/>
            <person name="Rokitta S."/>
            <person name="Shiraiwa Y."/>
            <person name="Soanes D.M."/>
            <person name="van der Giezen M."/>
            <person name="Wahlund T.M."/>
            <person name="Williams B."/>
            <person name="Wilson W."/>
            <person name="Wolfe G."/>
            <person name="Wurch L.L."/>
        </authorList>
    </citation>
    <scope>NUCLEOTIDE SEQUENCE</scope>
</reference>
<dbReference type="AlphaFoldDB" id="A0A0D3JJF6"/>
<dbReference type="PaxDb" id="2903-EOD23641"/>
<protein>
    <submittedName>
        <fullName evidence="2">Uncharacterized protein</fullName>
    </submittedName>
</protein>
<reference evidence="2" key="2">
    <citation type="submission" date="2024-10" db="UniProtKB">
        <authorList>
            <consortium name="EnsemblProtists"/>
        </authorList>
    </citation>
    <scope>IDENTIFICATION</scope>
</reference>
<evidence type="ECO:0000313" key="3">
    <source>
        <dbReference type="Proteomes" id="UP000013827"/>
    </source>
</evidence>
<dbReference type="GeneID" id="17269186"/>
<dbReference type="Proteomes" id="UP000013827">
    <property type="component" value="Unassembled WGS sequence"/>
</dbReference>
<dbReference type="HOGENOM" id="CLU_1655442_0_0_1"/>
<sequence>MKRHRDIDPRPRQQRASHGVPSDGCGAGAVLWLARELSTSPTWQQRMAVVVSHDRSRGNYSGWAKRRAQQQLTHEREMESKRRMIAELRAFKPLGSTPKRFPPALRQLVEGHGLDRLQWDRPSGSAQGGLLEFELDAILLHILSAELAVTAFSQFLWFST</sequence>
<accession>A0A0D3JJF6</accession>
<feature type="compositionally biased region" description="Basic and acidic residues" evidence="1">
    <location>
        <begin position="1"/>
        <end position="11"/>
    </location>
</feature>
<keyword evidence="3" id="KW-1185">Reference proteome</keyword>
<evidence type="ECO:0000256" key="1">
    <source>
        <dbReference type="SAM" id="MobiDB-lite"/>
    </source>
</evidence>
<organism evidence="2 3">
    <name type="scientific">Emiliania huxleyi (strain CCMP1516)</name>
    <dbReference type="NCBI Taxonomy" id="280463"/>
    <lineage>
        <taxon>Eukaryota</taxon>
        <taxon>Haptista</taxon>
        <taxon>Haptophyta</taxon>
        <taxon>Prymnesiophyceae</taxon>
        <taxon>Isochrysidales</taxon>
        <taxon>Noelaerhabdaceae</taxon>
        <taxon>Emiliania</taxon>
    </lineage>
</organism>
<dbReference type="RefSeq" id="XP_005776070.1">
    <property type="nucleotide sequence ID" value="XM_005776013.1"/>
</dbReference>
<name>A0A0D3JJF6_EMIH1</name>